<dbReference type="RefSeq" id="WP_261964482.1">
    <property type="nucleotide sequence ID" value="NZ_BAAAXA010000001.1"/>
</dbReference>
<dbReference type="PROSITE" id="PS50977">
    <property type="entry name" value="HTH_TETR_2"/>
    <property type="match status" value="1"/>
</dbReference>
<dbReference type="Pfam" id="PF00440">
    <property type="entry name" value="TetR_N"/>
    <property type="match status" value="1"/>
</dbReference>
<dbReference type="Gene3D" id="1.10.357.10">
    <property type="entry name" value="Tetracycline Repressor, domain 2"/>
    <property type="match status" value="1"/>
</dbReference>
<protein>
    <recommendedName>
        <fullName evidence="3">HTH tetR-type domain-containing protein</fullName>
    </recommendedName>
</protein>
<keyword evidence="1 2" id="KW-0238">DNA-binding</keyword>
<dbReference type="SUPFAM" id="SSF46689">
    <property type="entry name" value="Homeodomain-like"/>
    <property type="match status" value="1"/>
</dbReference>
<reference evidence="4" key="2">
    <citation type="submission" date="2023-01" db="EMBL/GenBank/DDBJ databases">
        <authorList>
            <person name="Sun Q."/>
            <person name="Evtushenko L."/>
        </authorList>
    </citation>
    <scope>NUCLEOTIDE SEQUENCE</scope>
    <source>
        <strain evidence="4">VKM Ac-1321</strain>
    </source>
</reference>
<dbReference type="EMBL" id="BSFP01000148">
    <property type="protein sequence ID" value="GLL08459.1"/>
    <property type="molecule type" value="Genomic_DNA"/>
</dbReference>
<dbReference type="Proteomes" id="UP001143480">
    <property type="component" value="Unassembled WGS sequence"/>
</dbReference>
<evidence type="ECO:0000313" key="4">
    <source>
        <dbReference type="EMBL" id="GLL08459.1"/>
    </source>
</evidence>
<accession>A0A9W6NT84</accession>
<feature type="DNA-binding region" description="H-T-H motif" evidence="2">
    <location>
        <begin position="36"/>
        <end position="55"/>
    </location>
</feature>
<feature type="domain" description="HTH tetR-type" evidence="3">
    <location>
        <begin position="14"/>
        <end position="73"/>
    </location>
</feature>
<dbReference type="AlphaFoldDB" id="A0A9W6NT84"/>
<keyword evidence="5" id="KW-1185">Reference proteome</keyword>
<dbReference type="InterPro" id="IPR001647">
    <property type="entry name" value="HTH_TetR"/>
</dbReference>
<evidence type="ECO:0000256" key="1">
    <source>
        <dbReference type="ARBA" id="ARBA00023125"/>
    </source>
</evidence>
<sequence>MVTDTHGRRFNDAQRTRRAISEALLNLLQEGQRRPTADAIAERAGVSRRSVFVHFADLDELYTEVAVVQGERLSTFMKPIATDLPLTERIDQFLAQRQRIYETMTPIRRSAIGAAPFSRTLADIIDRCDAWLRDQIAEVFATELAGREPRVSAALDAAVSWASWFHLRRLSQAEVHQCLRCVIEALLNDRSNPA</sequence>
<evidence type="ECO:0000256" key="2">
    <source>
        <dbReference type="PROSITE-ProRule" id="PRU00335"/>
    </source>
</evidence>
<dbReference type="GO" id="GO:0003677">
    <property type="term" value="F:DNA binding"/>
    <property type="evidence" value="ECO:0007669"/>
    <property type="project" value="UniProtKB-UniRule"/>
</dbReference>
<gene>
    <name evidence="4" type="ORF">GCM10017581_102220</name>
</gene>
<comment type="caution">
    <text evidence="4">The sequence shown here is derived from an EMBL/GenBank/DDBJ whole genome shotgun (WGS) entry which is preliminary data.</text>
</comment>
<evidence type="ECO:0000259" key="3">
    <source>
        <dbReference type="PROSITE" id="PS50977"/>
    </source>
</evidence>
<evidence type="ECO:0000313" key="5">
    <source>
        <dbReference type="Proteomes" id="UP001143480"/>
    </source>
</evidence>
<name>A0A9W6NT84_9ACTN</name>
<dbReference type="InterPro" id="IPR009057">
    <property type="entry name" value="Homeodomain-like_sf"/>
</dbReference>
<proteinExistence type="predicted"/>
<reference evidence="4" key="1">
    <citation type="journal article" date="2014" name="Int. J. Syst. Evol. Microbiol.">
        <title>Complete genome sequence of Corynebacterium casei LMG S-19264T (=DSM 44701T), isolated from a smear-ripened cheese.</title>
        <authorList>
            <consortium name="US DOE Joint Genome Institute (JGI-PGF)"/>
            <person name="Walter F."/>
            <person name="Albersmeier A."/>
            <person name="Kalinowski J."/>
            <person name="Ruckert C."/>
        </authorList>
    </citation>
    <scope>NUCLEOTIDE SEQUENCE</scope>
    <source>
        <strain evidence="4">VKM Ac-1321</strain>
    </source>
</reference>
<organism evidence="4 5">
    <name type="scientific">Dactylosporangium matsuzakiense</name>
    <dbReference type="NCBI Taxonomy" id="53360"/>
    <lineage>
        <taxon>Bacteria</taxon>
        <taxon>Bacillati</taxon>
        <taxon>Actinomycetota</taxon>
        <taxon>Actinomycetes</taxon>
        <taxon>Micromonosporales</taxon>
        <taxon>Micromonosporaceae</taxon>
        <taxon>Dactylosporangium</taxon>
    </lineage>
</organism>